<feature type="chain" id="PRO_5047528140" evidence="1">
    <location>
        <begin position="21"/>
        <end position="127"/>
    </location>
</feature>
<dbReference type="Proteomes" id="UP001199525">
    <property type="component" value="Unassembled WGS sequence"/>
</dbReference>
<evidence type="ECO:0000256" key="1">
    <source>
        <dbReference type="SAM" id="SignalP"/>
    </source>
</evidence>
<proteinExistence type="predicted"/>
<evidence type="ECO:0000313" key="2">
    <source>
        <dbReference type="EMBL" id="MCC5599362.1"/>
    </source>
</evidence>
<name>A0ABS8I751_9NOSO</name>
<feature type="signal peptide" evidence="1">
    <location>
        <begin position="1"/>
        <end position="20"/>
    </location>
</feature>
<keyword evidence="1" id="KW-0732">Signal</keyword>
<dbReference type="RefSeq" id="WP_229484227.1">
    <property type="nucleotide sequence ID" value="NZ_JAIVFQ010000009.1"/>
</dbReference>
<accession>A0ABS8I751</accession>
<evidence type="ECO:0000313" key="3">
    <source>
        <dbReference type="Proteomes" id="UP001199525"/>
    </source>
</evidence>
<dbReference type="EMBL" id="JAIVFQ010000009">
    <property type="protein sequence ID" value="MCC5599362.1"/>
    <property type="molecule type" value="Genomic_DNA"/>
</dbReference>
<organism evidence="2 3">
    <name type="scientific">Nostoc favosum CHAB5714</name>
    <dbReference type="NCBI Taxonomy" id="2780399"/>
    <lineage>
        <taxon>Bacteria</taxon>
        <taxon>Bacillati</taxon>
        <taxon>Cyanobacteriota</taxon>
        <taxon>Cyanophyceae</taxon>
        <taxon>Nostocales</taxon>
        <taxon>Nostocaceae</taxon>
        <taxon>Nostoc</taxon>
        <taxon>Nostoc favosum</taxon>
    </lineage>
</organism>
<reference evidence="2 3" key="1">
    <citation type="journal article" date="2021" name="Microorganisms">
        <title>Genome Evolution of Filamentous Cyanobacterium Nostoc Species: From Facultative Symbiosis to Free Living.</title>
        <authorList>
            <person name="Huo D."/>
            <person name="Li H."/>
            <person name="Cai F."/>
            <person name="Guo X."/>
            <person name="Qiao Z."/>
            <person name="Wang W."/>
            <person name="Yu G."/>
            <person name="Li R."/>
        </authorList>
    </citation>
    <scope>NUCLEOTIDE SEQUENCE [LARGE SCALE GENOMIC DNA]</scope>
    <source>
        <strain evidence="2 3">CHAB 5714</strain>
    </source>
</reference>
<protein>
    <submittedName>
        <fullName evidence="2">Uncharacterized protein</fullName>
    </submittedName>
</protein>
<gene>
    <name evidence="2" type="ORF">LC586_09050</name>
</gene>
<keyword evidence="3" id="KW-1185">Reference proteome</keyword>
<sequence>MKKVLGFAIIATFLATPAFAGETFVRNEDSWSDSVTKTDLTLDSKTFSQRNEKYSSWAEKDYVDGTLDIGKVRDGGAEISFDEFTVHAAGSELYGKYSEINWTKLGGTIHTTTNAYTDAHETSAGVR</sequence>
<comment type="caution">
    <text evidence="2">The sequence shown here is derived from an EMBL/GenBank/DDBJ whole genome shotgun (WGS) entry which is preliminary data.</text>
</comment>